<reference evidence="1 2" key="1">
    <citation type="submission" date="2017-05" db="EMBL/GenBank/DDBJ databases">
        <title>Functional genome analysis of Paenibacillus pasadenensis strain R16: insights on endophytic life style and antifungal activity.</title>
        <authorList>
            <person name="Passera A."/>
            <person name="Marcolungo L."/>
            <person name="Casati P."/>
            <person name="Brasca M."/>
            <person name="Quaglino F."/>
            <person name="Delledonne M."/>
        </authorList>
    </citation>
    <scope>NUCLEOTIDE SEQUENCE [LARGE SCALE GENOMIC DNA]</scope>
    <source>
        <strain evidence="1 2">R16</strain>
    </source>
</reference>
<proteinExistence type="predicted"/>
<gene>
    <name evidence="1" type="ORF">B8V81_0256</name>
</gene>
<organism evidence="1 2">
    <name type="scientific">Paenibacillus pasadenensis</name>
    <dbReference type="NCBI Taxonomy" id="217090"/>
    <lineage>
        <taxon>Bacteria</taxon>
        <taxon>Bacillati</taxon>
        <taxon>Bacillota</taxon>
        <taxon>Bacilli</taxon>
        <taxon>Bacillales</taxon>
        <taxon>Paenibacillaceae</taxon>
        <taxon>Paenibacillus</taxon>
    </lineage>
</organism>
<accession>A0A2N5NCR1</accession>
<dbReference type="EMBL" id="NFEZ01000001">
    <property type="protein sequence ID" value="PLT48124.1"/>
    <property type="molecule type" value="Genomic_DNA"/>
</dbReference>
<protein>
    <submittedName>
        <fullName evidence="1">Uncharacterized protein</fullName>
    </submittedName>
</protein>
<evidence type="ECO:0000313" key="2">
    <source>
        <dbReference type="Proteomes" id="UP000234789"/>
    </source>
</evidence>
<evidence type="ECO:0000313" key="1">
    <source>
        <dbReference type="EMBL" id="PLT48124.1"/>
    </source>
</evidence>
<keyword evidence="2" id="KW-1185">Reference proteome</keyword>
<sequence length="97" mass="10897">MFEQAGIQDEVEFSIKGSHIIIRPVREQAGNDYYADLILADLIQEGYVGSELLSKFREKQQALKAAVKTMISESQDAARHFEGSDRTEAIFGDVMED</sequence>
<name>A0A2N5NCR1_9BACL</name>
<dbReference type="Proteomes" id="UP000234789">
    <property type="component" value="Unassembled WGS sequence"/>
</dbReference>
<comment type="caution">
    <text evidence="1">The sequence shown here is derived from an EMBL/GenBank/DDBJ whole genome shotgun (WGS) entry which is preliminary data.</text>
</comment>
<dbReference type="AlphaFoldDB" id="A0A2N5NCR1"/>